<protein>
    <submittedName>
        <fullName evidence="4">Mandelate racemase/muconate lactonizing enzyme family protein</fullName>
    </submittedName>
</protein>
<dbReference type="RefSeq" id="WP_342849134.1">
    <property type="nucleotide sequence ID" value="NZ_JBBMQO010000009.1"/>
</dbReference>
<dbReference type="Pfam" id="PF02746">
    <property type="entry name" value="MR_MLE_N"/>
    <property type="match status" value="1"/>
</dbReference>
<dbReference type="InterPro" id="IPR034622">
    <property type="entry name" value="4R-hPro_betaine_2-epimerase"/>
</dbReference>
<dbReference type="InterPro" id="IPR029017">
    <property type="entry name" value="Enolase-like_N"/>
</dbReference>
<evidence type="ECO:0000259" key="3">
    <source>
        <dbReference type="SMART" id="SM00922"/>
    </source>
</evidence>
<proteinExistence type="inferred from homology"/>
<dbReference type="Gene3D" id="3.20.20.120">
    <property type="entry name" value="Enolase-like C-terminal domain"/>
    <property type="match status" value="1"/>
</dbReference>
<comment type="caution">
    <text evidence="4">The sequence shown here is derived from an EMBL/GenBank/DDBJ whole genome shotgun (WGS) entry which is preliminary data.</text>
</comment>
<keyword evidence="2" id="KW-0479">Metal-binding</keyword>
<name>A0ABU9TB76_9HYPH</name>
<dbReference type="SUPFAM" id="SSF51604">
    <property type="entry name" value="Enolase C-terminal domain-like"/>
    <property type="match status" value="1"/>
</dbReference>
<dbReference type="EMBL" id="JBBMQO010000009">
    <property type="protein sequence ID" value="MEM5502926.1"/>
    <property type="molecule type" value="Genomic_DNA"/>
</dbReference>
<dbReference type="Proteomes" id="UP001477870">
    <property type="component" value="Unassembled WGS sequence"/>
</dbReference>
<dbReference type="InterPro" id="IPR013341">
    <property type="entry name" value="Mandelate_racemase_N_dom"/>
</dbReference>
<comment type="similarity">
    <text evidence="1">Belongs to the mandelate racemase/muconate lactonizing enzyme family.</text>
</comment>
<evidence type="ECO:0000256" key="1">
    <source>
        <dbReference type="ARBA" id="ARBA00008031"/>
    </source>
</evidence>
<dbReference type="PANTHER" id="PTHR48080:SF3">
    <property type="entry name" value="ENOLASE SUPERFAMILY MEMBER DDB_G0284701"/>
    <property type="match status" value="1"/>
</dbReference>
<reference evidence="4 5" key="1">
    <citation type="submission" date="2024-03" db="EMBL/GenBank/DDBJ databases">
        <title>Community enrichment and isolation of bacterial strains for fucoidan degradation.</title>
        <authorList>
            <person name="Sichert A."/>
        </authorList>
    </citation>
    <scope>NUCLEOTIDE SEQUENCE [LARGE SCALE GENOMIC DNA]</scope>
    <source>
        <strain evidence="4 5">AS62</strain>
    </source>
</reference>
<organism evidence="4 5">
    <name type="scientific">Ahrensia kielensis</name>
    <dbReference type="NCBI Taxonomy" id="76980"/>
    <lineage>
        <taxon>Bacteria</taxon>
        <taxon>Pseudomonadati</taxon>
        <taxon>Pseudomonadota</taxon>
        <taxon>Alphaproteobacteria</taxon>
        <taxon>Hyphomicrobiales</taxon>
        <taxon>Ahrensiaceae</taxon>
        <taxon>Ahrensia</taxon>
    </lineage>
</organism>
<dbReference type="SUPFAM" id="SSF54826">
    <property type="entry name" value="Enolase N-terminal domain-like"/>
    <property type="match status" value="1"/>
</dbReference>
<evidence type="ECO:0000313" key="4">
    <source>
        <dbReference type="EMBL" id="MEM5502926.1"/>
    </source>
</evidence>
<dbReference type="SMART" id="SM00922">
    <property type="entry name" value="MR_MLE"/>
    <property type="match status" value="1"/>
</dbReference>
<evidence type="ECO:0000313" key="5">
    <source>
        <dbReference type="Proteomes" id="UP001477870"/>
    </source>
</evidence>
<gene>
    <name evidence="4" type="ORF">WNY59_15145</name>
</gene>
<sequence>MQIKKIKLFQFELPVTNGPYRIASGDVWSLTSTLVKVEAENGLIGWGETCPVGPAYAEAHAKGALAALTELAPNLIGTEALPVPLHRRMDSLLCGHSYAKAAVDIAMHDLWGKSLGVSVSDLLGGALTDKVASYYSIGVVAPDEAARIAAEKVREGFPRLQVKLGARAVDIDIEALRKVWEAIRGTGTTLAADGNRGWTTRDALHVSRECLDIPFIMEQPCNTLEDIRTIRQVCHHPIYLDESGTNLNTAITAAGTGLIDGFGMKVTRIGGLHPMRAFRDVCAARNLPHTCDDAWGGDIIAAACVHIAATVAPEKMDGVWLAASYIDGHYDPTGGVAIKDGHIARPTGVGLGVSPDEAIFGEPVFSV</sequence>
<keyword evidence="5" id="KW-1185">Reference proteome</keyword>
<dbReference type="SFLD" id="SFLDF00556">
    <property type="entry name" value="4R-hydroxyproline_betaine_2-ep"/>
    <property type="match status" value="1"/>
</dbReference>
<dbReference type="Gene3D" id="3.30.390.10">
    <property type="entry name" value="Enolase-like, N-terminal domain"/>
    <property type="match status" value="1"/>
</dbReference>
<dbReference type="Pfam" id="PF13378">
    <property type="entry name" value="MR_MLE_C"/>
    <property type="match status" value="1"/>
</dbReference>
<dbReference type="InterPro" id="IPR013342">
    <property type="entry name" value="Mandelate_racemase_C"/>
</dbReference>
<feature type="domain" description="Mandelate racemase/muconate lactonizing enzyme C-terminal" evidence="3">
    <location>
        <begin position="142"/>
        <end position="237"/>
    </location>
</feature>
<dbReference type="SFLD" id="SFLDG00180">
    <property type="entry name" value="muconate_cycloisomerase"/>
    <property type="match status" value="1"/>
</dbReference>
<dbReference type="InterPro" id="IPR029065">
    <property type="entry name" value="Enolase_C-like"/>
</dbReference>
<evidence type="ECO:0000256" key="2">
    <source>
        <dbReference type="ARBA" id="ARBA00022723"/>
    </source>
</evidence>
<dbReference type="PANTHER" id="PTHR48080">
    <property type="entry name" value="D-GALACTONATE DEHYDRATASE-RELATED"/>
    <property type="match status" value="1"/>
</dbReference>
<dbReference type="InterPro" id="IPR034593">
    <property type="entry name" value="DgoD-like"/>
</dbReference>
<dbReference type="InterPro" id="IPR036849">
    <property type="entry name" value="Enolase-like_C_sf"/>
</dbReference>
<accession>A0ABU9TB76</accession>
<dbReference type="SFLD" id="SFLDS00001">
    <property type="entry name" value="Enolase"/>
    <property type="match status" value="1"/>
</dbReference>